<gene>
    <name evidence="2" type="ORF">MFU01_50840</name>
</gene>
<feature type="region of interest" description="Disordered" evidence="1">
    <location>
        <begin position="49"/>
        <end position="77"/>
    </location>
</feature>
<protein>
    <submittedName>
        <fullName evidence="2">Uncharacterized protein</fullName>
    </submittedName>
</protein>
<accession>A0A511T7T3</accession>
<feature type="compositionally biased region" description="Low complexity" evidence="1">
    <location>
        <begin position="63"/>
        <end position="77"/>
    </location>
</feature>
<organism evidence="2 3">
    <name type="scientific">Myxococcus fulvus</name>
    <dbReference type="NCBI Taxonomy" id="33"/>
    <lineage>
        <taxon>Bacteria</taxon>
        <taxon>Pseudomonadati</taxon>
        <taxon>Myxococcota</taxon>
        <taxon>Myxococcia</taxon>
        <taxon>Myxococcales</taxon>
        <taxon>Cystobacterineae</taxon>
        <taxon>Myxococcaceae</taxon>
        <taxon>Myxococcus</taxon>
    </lineage>
</organism>
<name>A0A511T7T3_MYXFU</name>
<dbReference type="Proteomes" id="UP000321514">
    <property type="component" value="Unassembled WGS sequence"/>
</dbReference>
<proteinExistence type="predicted"/>
<dbReference type="AlphaFoldDB" id="A0A511T7T3"/>
<evidence type="ECO:0000313" key="3">
    <source>
        <dbReference type="Proteomes" id="UP000321514"/>
    </source>
</evidence>
<evidence type="ECO:0000313" key="2">
    <source>
        <dbReference type="EMBL" id="GEN10047.1"/>
    </source>
</evidence>
<sequence length="77" mass="8109">MSETLIRLAHLREGRSGSALGLMALLQSGQVPICDIYNFAKQGNGQDIGIVQDEHPGPRSGTRASLAAPSAPLRLAQ</sequence>
<comment type="caution">
    <text evidence="2">The sequence shown here is derived from an EMBL/GenBank/DDBJ whole genome shotgun (WGS) entry which is preliminary data.</text>
</comment>
<dbReference type="EMBL" id="BJXR01000036">
    <property type="protein sequence ID" value="GEN10047.1"/>
    <property type="molecule type" value="Genomic_DNA"/>
</dbReference>
<evidence type="ECO:0000256" key="1">
    <source>
        <dbReference type="SAM" id="MobiDB-lite"/>
    </source>
</evidence>
<reference evidence="2 3" key="1">
    <citation type="submission" date="2019-07" db="EMBL/GenBank/DDBJ databases">
        <title>Whole genome shotgun sequence of Myxococcus fulvus NBRC 100333.</title>
        <authorList>
            <person name="Hosoyama A."/>
            <person name="Uohara A."/>
            <person name="Ohji S."/>
            <person name="Ichikawa N."/>
        </authorList>
    </citation>
    <scope>NUCLEOTIDE SEQUENCE [LARGE SCALE GENOMIC DNA]</scope>
    <source>
        <strain evidence="2 3">NBRC 100333</strain>
    </source>
</reference>